<accession>A0A2P5AD15</accession>
<protein>
    <submittedName>
        <fullName evidence="2">Uncharacterized protein</fullName>
    </submittedName>
</protein>
<dbReference type="Proteomes" id="UP000237000">
    <property type="component" value="Unassembled WGS sequence"/>
</dbReference>
<evidence type="ECO:0000256" key="1">
    <source>
        <dbReference type="SAM" id="MobiDB-lite"/>
    </source>
</evidence>
<reference evidence="3" key="1">
    <citation type="submission" date="2016-06" db="EMBL/GenBank/DDBJ databases">
        <title>Parallel loss of symbiosis genes in relatives of nitrogen-fixing non-legume Parasponia.</title>
        <authorList>
            <person name="Van Velzen R."/>
            <person name="Holmer R."/>
            <person name="Bu F."/>
            <person name="Rutten L."/>
            <person name="Van Zeijl A."/>
            <person name="Liu W."/>
            <person name="Santuari L."/>
            <person name="Cao Q."/>
            <person name="Sharma T."/>
            <person name="Shen D."/>
            <person name="Roswanjaya Y."/>
            <person name="Wardhani T."/>
            <person name="Kalhor M.S."/>
            <person name="Jansen J."/>
            <person name="Van den Hoogen J."/>
            <person name="Gungor B."/>
            <person name="Hartog M."/>
            <person name="Hontelez J."/>
            <person name="Verver J."/>
            <person name="Yang W.-C."/>
            <person name="Schijlen E."/>
            <person name="Repin R."/>
            <person name="Schilthuizen M."/>
            <person name="Schranz E."/>
            <person name="Heidstra R."/>
            <person name="Miyata K."/>
            <person name="Fedorova E."/>
            <person name="Kohlen W."/>
            <person name="Bisseling T."/>
            <person name="Smit S."/>
            <person name="Geurts R."/>
        </authorList>
    </citation>
    <scope>NUCLEOTIDE SEQUENCE [LARGE SCALE GENOMIC DNA]</scope>
    <source>
        <strain evidence="3">cv. RG33-2</strain>
    </source>
</reference>
<comment type="caution">
    <text evidence="2">The sequence shown here is derived from an EMBL/GenBank/DDBJ whole genome shotgun (WGS) entry which is preliminary data.</text>
</comment>
<dbReference type="EMBL" id="JXTC01000935">
    <property type="protein sequence ID" value="PON34434.1"/>
    <property type="molecule type" value="Genomic_DNA"/>
</dbReference>
<feature type="region of interest" description="Disordered" evidence="1">
    <location>
        <begin position="154"/>
        <end position="194"/>
    </location>
</feature>
<keyword evidence="3" id="KW-1185">Reference proteome</keyword>
<name>A0A2P5AD15_TREOI</name>
<dbReference type="AlphaFoldDB" id="A0A2P5AD15"/>
<dbReference type="InParanoid" id="A0A2P5AD15"/>
<proteinExistence type="predicted"/>
<sequence>MAADKFDNFTAGPSYAQILNTGNNAANEKGDDQVVTAAPFIAPESCKPSIKVPVKNAFSLLKKDLGAEVQTVGEPALGEKRIWADEVGEALEFENQVTRRSNNEETILHVEHQHHNPALHDLERELVNEKDNAQPQTLMDHGNVHSNVISVDNLEDNWDHPTQPVTQRTSFEEPNSDSLNTSDLSPSKVFARDE</sequence>
<feature type="compositionally biased region" description="Polar residues" evidence="1">
    <location>
        <begin position="163"/>
        <end position="185"/>
    </location>
</feature>
<gene>
    <name evidence="2" type="ORF">TorRG33x02_353340</name>
</gene>
<evidence type="ECO:0000313" key="2">
    <source>
        <dbReference type="EMBL" id="PON34434.1"/>
    </source>
</evidence>
<organism evidence="2 3">
    <name type="scientific">Trema orientale</name>
    <name type="common">Charcoal tree</name>
    <name type="synonym">Celtis orientalis</name>
    <dbReference type="NCBI Taxonomy" id="63057"/>
    <lineage>
        <taxon>Eukaryota</taxon>
        <taxon>Viridiplantae</taxon>
        <taxon>Streptophyta</taxon>
        <taxon>Embryophyta</taxon>
        <taxon>Tracheophyta</taxon>
        <taxon>Spermatophyta</taxon>
        <taxon>Magnoliopsida</taxon>
        <taxon>eudicotyledons</taxon>
        <taxon>Gunneridae</taxon>
        <taxon>Pentapetalae</taxon>
        <taxon>rosids</taxon>
        <taxon>fabids</taxon>
        <taxon>Rosales</taxon>
        <taxon>Cannabaceae</taxon>
        <taxon>Trema</taxon>
    </lineage>
</organism>
<feature type="non-terminal residue" evidence="2">
    <location>
        <position position="194"/>
    </location>
</feature>
<evidence type="ECO:0000313" key="3">
    <source>
        <dbReference type="Proteomes" id="UP000237000"/>
    </source>
</evidence>